<organism evidence="8 9">
    <name type="scientific">Piromyces finnis</name>
    <dbReference type="NCBI Taxonomy" id="1754191"/>
    <lineage>
        <taxon>Eukaryota</taxon>
        <taxon>Fungi</taxon>
        <taxon>Fungi incertae sedis</taxon>
        <taxon>Chytridiomycota</taxon>
        <taxon>Chytridiomycota incertae sedis</taxon>
        <taxon>Neocallimastigomycetes</taxon>
        <taxon>Neocallimastigales</taxon>
        <taxon>Neocallimastigaceae</taxon>
        <taxon>Piromyces</taxon>
    </lineage>
</organism>
<dbReference type="AlphaFoldDB" id="A0A1Y1VGV4"/>
<accession>A0A1Y1VGV4</accession>
<dbReference type="Gene3D" id="1.10.287.1880">
    <property type="match status" value="1"/>
</dbReference>
<evidence type="ECO:0000256" key="7">
    <source>
        <dbReference type="ARBA" id="ARBA00023328"/>
    </source>
</evidence>
<proteinExistence type="inferred from homology"/>
<dbReference type="GO" id="GO:0034501">
    <property type="term" value="P:protein localization to kinetochore"/>
    <property type="evidence" value="ECO:0007669"/>
    <property type="project" value="TreeGrafter"/>
</dbReference>
<comment type="subcellular location">
    <subcellularLocation>
        <location evidence="1">Chromosome</location>
        <location evidence="1">Centromere</location>
    </subcellularLocation>
</comment>
<name>A0A1Y1VGV4_9FUNG</name>
<evidence type="ECO:0000313" key="8">
    <source>
        <dbReference type="EMBL" id="ORX55965.1"/>
    </source>
</evidence>
<evidence type="ECO:0000256" key="2">
    <source>
        <dbReference type="ARBA" id="ARBA00009062"/>
    </source>
</evidence>
<dbReference type="InterPro" id="IPR018630">
    <property type="entry name" value="Zwilch"/>
</dbReference>
<evidence type="ECO:0000313" key="9">
    <source>
        <dbReference type="Proteomes" id="UP000193719"/>
    </source>
</evidence>
<dbReference type="Pfam" id="PF09817">
    <property type="entry name" value="Zwilch"/>
    <property type="match status" value="1"/>
</dbReference>
<keyword evidence="5" id="KW-0498">Mitosis</keyword>
<dbReference type="PANTHER" id="PTHR15995">
    <property type="entry name" value="PROTEIN ZWILCH HOMOLOG"/>
    <property type="match status" value="1"/>
</dbReference>
<comment type="similarity">
    <text evidence="2">Belongs to the ZWILCH family.</text>
</comment>
<evidence type="ECO:0000256" key="1">
    <source>
        <dbReference type="ARBA" id="ARBA00004584"/>
    </source>
</evidence>
<keyword evidence="3" id="KW-0158">Chromosome</keyword>
<dbReference type="GO" id="GO:1990423">
    <property type="term" value="C:RZZ complex"/>
    <property type="evidence" value="ECO:0007669"/>
    <property type="project" value="InterPro"/>
</dbReference>
<evidence type="ECO:0000256" key="3">
    <source>
        <dbReference type="ARBA" id="ARBA00022454"/>
    </source>
</evidence>
<dbReference type="Gene3D" id="1.20.58.730">
    <property type="match status" value="1"/>
</dbReference>
<dbReference type="OrthoDB" id="5556307at2759"/>
<evidence type="ECO:0000256" key="5">
    <source>
        <dbReference type="ARBA" id="ARBA00022776"/>
    </source>
</evidence>
<dbReference type="PANTHER" id="PTHR15995:SF1">
    <property type="entry name" value="PROTEIN ZWILCH HOMOLOG"/>
    <property type="match status" value="1"/>
</dbReference>
<evidence type="ECO:0000256" key="6">
    <source>
        <dbReference type="ARBA" id="ARBA00023306"/>
    </source>
</evidence>
<keyword evidence="4" id="KW-0132">Cell division</keyword>
<sequence length="293" mass="34167">MNNGTFQYNKDIKENKFELQISNILNNTYSQDDIINNKVKGYITSTYDILNYNDNVSNSSTIKLKATWENIQNLLSKPSSSADISLFINCYNGEIDQKNHILTQNLLRELHKLEEWNRIRKGEKWITTQPLNISHKVDSFLNSIKDESYTKSSTDKIDEKLQNLNISSILVPRKNLDFTDKLWTFLINSSSSKDLNDAFTVILEELETFRLQPMVNKSNTSKFANVIRSCIKIVHTQTSSDIEEQKEAILETFNLWQKQPMDCLVDIGIWKLKRDYCHYLIENELISLTELYT</sequence>
<gene>
    <name evidence="8" type="ORF">BCR36DRAFT_174846</name>
</gene>
<evidence type="ECO:0000256" key="4">
    <source>
        <dbReference type="ARBA" id="ARBA00022618"/>
    </source>
</evidence>
<dbReference type="STRING" id="1754191.A0A1Y1VGV4"/>
<dbReference type="EMBL" id="MCFH01000008">
    <property type="protein sequence ID" value="ORX55965.1"/>
    <property type="molecule type" value="Genomic_DNA"/>
</dbReference>
<keyword evidence="7" id="KW-0137">Centromere</keyword>
<dbReference type="Proteomes" id="UP000193719">
    <property type="component" value="Unassembled WGS sequence"/>
</dbReference>
<reference evidence="8 9" key="1">
    <citation type="submission" date="2016-08" db="EMBL/GenBank/DDBJ databases">
        <title>Genomes of anaerobic fungi encode conserved fungal cellulosomes for biomass hydrolysis.</title>
        <authorList>
            <consortium name="DOE Joint Genome Institute"/>
            <person name="Haitjema C.H."/>
            <person name="Gilmore S.P."/>
            <person name="Henske J.K."/>
            <person name="Solomon K.V."/>
            <person name="De Groot R."/>
            <person name="Kuo A."/>
            <person name="Mondo S.J."/>
            <person name="Salamov A.A."/>
            <person name="Labutti K."/>
            <person name="Zhao Z."/>
            <person name="Chiniquy J."/>
            <person name="Barry K."/>
            <person name="Brewer H.M."/>
            <person name="Purvine S.O."/>
            <person name="Wright A.T."/>
            <person name="Boxma B."/>
            <person name="Van Alen T."/>
            <person name="Hackstein J.H."/>
            <person name="Baker S.E."/>
            <person name="Grigoriev I.V."/>
            <person name="O'Malley M.A."/>
        </authorList>
    </citation>
    <scope>NUCLEOTIDE SEQUENCE [LARGE SCALE GENOMIC DNA]</scope>
    <source>
        <strain evidence="9">finn</strain>
    </source>
</reference>
<dbReference type="GO" id="GO:0007094">
    <property type="term" value="P:mitotic spindle assembly checkpoint signaling"/>
    <property type="evidence" value="ECO:0007669"/>
    <property type="project" value="TreeGrafter"/>
</dbReference>
<reference evidence="8 9" key="2">
    <citation type="submission" date="2016-08" db="EMBL/GenBank/DDBJ databases">
        <title>Pervasive Adenine N6-methylation of Active Genes in Fungi.</title>
        <authorList>
            <consortium name="DOE Joint Genome Institute"/>
            <person name="Mondo S.J."/>
            <person name="Dannebaum R.O."/>
            <person name="Kuo R.C."/>
            <person name="Labutti K."/>
            <person name="Haridas S."/>
            <person name="Kuo A."/>
            <person name="Salamov A."/>
            <person name="Ahrendt S.R."/>
            <person name="Lipzen A."/>
            <person name="Sullivan W."/>
            <person name="Andreopoulos W.B."/>
            <person name="Clum A."/>
            <person name="Lindquist E."/>
            <person name="Daum C."/>
            <person name="Ramamoorthy G.K."/>
            <person name="Gryganskyi A."/>
            <person name="Culley D."/>
            <person name="Magnuson J.K."/>
            <person name="James T.Y."/>
            <person name="O'Malley M.A."/>
            <person name="Stajich J.E."/>
            <person name="Spatafora J.W."/>
            <person name="Visel A."/>
            <person name="Grigoriev I.V."/>
        </authorList>
    </citation>
    <scope>NUCLEOTIDE SEQUENCE [LARGE SCALE GENOMIC DNA]</scope>
    <source>
        <strain evidence="9">finn</strain>
    </source>
</reference>
<dbReference type="GO" id="GO:0051301">
    <property type="term" value="P:cell division"/>
    <property type="evidence" value="ECO:0007669"/>
    <property type="project" value="UniProtKB-KW"/>
</dbReference>
<keyword evidence="6" id="KW-0131">Cell cycle</keyword>
<protein>
    <submittedName>
        <fullName evidence="8">Uncharacterized protein</fullName>
    </submittedName>
</protein>
<keyword evidence="9" id="KW-1185">Reference proteome</keyword>
<comment type="caution">
    <text evidence="8">The sequence shown here is derived from an EMBL/GenBank/DDBJ whole genome shotgun (WGS) entry which is preliminary data.</text>
</comment>